<sequence>YGQYTGHCLKLHPKHCRPLHPAHFINLEHIIPSNLRLGIIHRVHVIM</sequence>
<keyword evidence="2" id="KW-1185">Reference proteome</keyword>
<name>A0ABN9CHJ1_9NEOB</name>
<comment type="caution">
    <text evidence="1">The sequence shown here is derived from an EMBL/GenBank/DDBJ whole genome shotgun (WGS) entry which is preliminary data.</text>
</comment>
<feature type="non-terminal residue" evidence="1">
    <location>
        <position position="1"/>
    </location>
</feature>
<proteinExistence type="predicted"/>
<evidence type="ECO:0000313" key="1">
    <source>
        <dbReference type="EMBL" id="CAI9559568.1"/>
    </source>
</evidence>
<accession>A0ABN9CHJ1</accession>
<evidence type="ECO:0000313" key="2">
    <source>
        <dbReference type="Proteomes" id="UP001162483"/>
    </source>
</evidence>
<organism evidence="1 2">
    <name type="scientific">Staurois parvus</name>
    <dbReference type="NCBI Taxonomy" id="386267"/>
    <lineage>
        <taxon>Eukaryota</taxon>
        <taxon>Metazoa</taxon>
        <taxon>Chordata</taxon>
        <taxon>Craniata</taxon>
        <taxon>Vertebrata</taxon>
        <taxon>Euteleostomi</taxon>
        <taxon>Amphibia</taxon>
        <taxon>Batrachia</taxon>
        <taxon>Anura</taxon>
        <taxon>Neobatrachia</taxon>
        <taxon>Ranoidea</taxon>
        <taxon>Ranidae</taxon>
        <taxon>Staurois</taxon>
    </lineage>
</organism>
<reference evidence="1" key="1">
    <citation type="submission" date="2023-05" db="EMBL/GenBank/DDBJ databases">
        <authorList>
            <person name="Stuckert A."/>
        </authorList>
    </citation>
    <scope>NUCLEOTIDE SEQUENCE</scope>
</reference>
<dbReference type="EMBL" id="CATNWA010010225">
    <property type="protein sequence ID" value="CAI9559568.1"/>
    <property type="molecule type" value="Genomic_DNA"/>
</dbReference>
<gene>
    <name evidence="1" type="ORF">SPARVUS_LOCUS5113015</name>
</gene>
<dbReference type="Proteomes" id="UP001162483">
    <property type="component" value="Unassembled WGS sequence"/>
</dbReference>
<protein>
    <submittedName>
        <fullName evidence="1">Uncharacterized protein</fullName>
    </submittedName>
</protein>